<proteinExistence type="predicted"/>
<dbReference type="VEuPathDB" id="VectorBase:CPIJ004498"/>
<dbReference type="KEGG" id="cqu:CpipJ_CPIJ004498"/>
<evidence type="ECO:0000313" key="2">
    <source>
        <dbReference type="EMBL" id="EDS42439.1"/>
    </source>
</evidence>
<dbReference type="Proteomes" id="UP000002320">
    <property type="component" value="Unassembled WGS sequence"/>
</dbReference>
<reference evidence="2" key="1">
    <citation type="submission" date="2007-03" db="EMBL/GenBank/DDBJ databases">
        <title>Annotation of Culex pipiens quinquefasciatus.</title>
        <authorList>
            <consortium name="The Broad Institute Genome Sequencing Platform"/>
            <person name="Atkinson P.W."/>
            <person name="Hemingway J."/>
            <person name="Christensen B.M."/>
            <person name="Higgs S."/>
            <person name="Kodira C."/>
            <person name="Hannick L."/>
            <person name="Megy K."/>
            <person name="O'Leary S."/>
            <person name="Pearson M."/>
            <person name="Haas B.J."/>
            <person name="Mauceli E."/>
            <person name="Wortman J.R."/>
            <person name="Lee N.H."/>
            <person name="Guigo R."/>
            <person name="Stanke M."/>
            <person name="Alvarado L."/>
            <person name="Amedeo P."/>
            <person name="Antoine C.H."/>
            <person name="Arensburger P."/>
            <person name="Bidwell S.L."/>
            <person name="Crawford M."/>
            <person name="Camaro F."/>
            <person name="Devon K."/>
            <person name="Engels R."/>
            <person name="Hammond M."/>
            <person name="Howarth C."/>
            <person name="Koehrsen M."/>
            <person name="Lawson D."/>
            <person name="Montgomery P."/>
            <person name="Nene V."/>
            <person name="Nusbaum C."/>
            <person name="Puiu D."/>
            <person name="Romero-Severson J."/>
            <person name="Severson D.W."/>
            <person name="Shumway M."/>
            <person name="Sisk P."/>
            <person name="Stolte C."/>
            <person name="Zeng Q."/>
            <person name="Eisenstadt E."/>
            <person name="Fraser-Liggett C."/>
            <person name="Strausberg R."/>
            <person name="Galagan J."/>
            <person name="Birren B."/>
            <person name="Collins F.H."/>
        </authorList>
    </citation>
    <scope>NUCLEOTIDE SEQUENCE [LARGE SCALE GENOMIC DNA]</scope>
    <source>
        <strain evidence="2">JHB</strain>
    </source>
</reference>
<evidence type="ECO:0000313" key="3">
    <source>
        <dbReference type="EnsemblMetazoa" id="CPIJ004498-PA"/>
    </source>
</evidence>
<name>B0WBK0_CULQU</name>
<dbReference type="OMA" id="CVESIEM"/>
<protein>
    <submittedName>
        <fullName evidence="2 3">Uncharacterized protein</fullName>
    </submittedName>
</protein>
<accession>B0WBK0</accession>
<feature type="compositionally biased region" description="Polar residues" evidence="1">
    <location>
        <begin position="99"/>
        <end position="115"/>
    </location>
</feature>
<keyword evidence="4" id="KW-1185">Reference proteome</keyword>
<dbReference type="VEuPathDB" id="VectorBase:CQUJHB000535"/>
<dbReference type="eggNOG" id="ENOG502TB4K">
    <property type="taxonomic scope" value="Eukaryota"/>
</dbReference>
<dbReference type="EMBL" id="DS231879">
    <property type="protein sequence ID" value="EDS42439.1"/>
    <property type="molecule type" value="Genomic_DNA"/>
</dbReference>
<evidence type="ECO:0000313" key="4">
    <source>
        <dbReference type="Proteomes" id="UP000002320"/>
    </source>
</evidence>
<dbReference type="OrthoDB" id="7763374at2759"/>
<dbReference type="HOGENOM" id="CLU_1235934_0_0_1"/>
<sequence>MLKWVVTKRAASTAPRVPPINGPSPPVVTQLEFTCSCDKENHCEETIEFETNNNNSYAFNDLGNFYSPRKCRLSSGPLNRTADSRGGTPNCSCRPDPSPSQNRPRNGQTPLSSRNQLRKKLRTRRERNKTLAMRLSVASLNASLSEHATVVGHTTPAKAQNAPLGDLFNLYREPPSAKAELLQTFLNSNPGPFQEREVKTPEGPSPLADGAGQLIRQRAVRRKQPPPPPHQLQQCKLVKAGIRVQQMETNDSPNAFYSAYIFRELAREMLV</sequence>
<feature type="compositionally biased region" description="Basic residues" evidence="1">
    <location>
        <begin position="116"/>
        <end position="127"/>
    </location>
</feature>
<reference evidence="3" key="2">
    <citation type="submission" date="2021-02" db="UniProtKB">
        <authorList>
            <consortium name="EnsemblMetazoa"/>
        </authorList>
    </citation>
    <scope>IDENTIFICATION</scope>
    <source>
        <strain evidence="3">JHB</strain>
    </source>
</reference>
<dbReference type="EnsemblMetazoa" id="CPIJ004498-RA">
    <property type="protein sequence ID" value="CPIJ004498-PA"/>
    <property type="gene ID" value="CPIJ004498"/>
</dbReference>
<gene>
    <name evidence="3" type="primary">6035977</name>
    <name evidence="2" type="ORF">CpipJ_CPIJ004498</name>
</gene>
<organism>
    <name type="scientific">Culex quinquefasciatus</name>
    <name type="common">Southern house mosquito</name>
    <name type="synonym">Culex pungens</name>
    <dbReference type="NCBI Taxonomy" id="7176"/>
    <lineage>
        <taxon>Eukaryota</taxon>
        <taxon>Metazoa</taxon>
        <taxon>Ecdysozoa</taxon>
        <taxon>Arthropoda</taxon>
        <taxon>Hexapoda</taxon>
        <taxon>Insecta</taxon>
        <taxon>Pterygota</taxon>
        <taxon>Neoptera</taxon>
        <taxon>Endopterygota</taxon>
        <taxon>Diptera</taxon>
        <taxon>Nematocera</taxon>
        <taxon>Culicoidea</taxon>
        <taxon>Culicidae</taxon>
        <taxon>Culicinae</taxon>
        <taxon>Culicini</taxon>
        <taxon>Culex</taxon>
        <taxon>Culex</taxon>
    </lineage>
</organism>
<evidence type="ECO:0000256" key="1">
    <source>
        <dbReference type="SAM" id="MobiDB-lite"/>
    </source>
</evidence>
<dbReference type="InParanoid" id="B0WBK0"/>
<feature type="region of interest" description="Disordered" evidence="1">
    <location>
        <begin position="76"/>
        <end position="129"/>
    </location>
</feature>
<dbReference type="AlphaFoldDB" id="B0WBK0"/>